<keyword evidence="1" id="KW-1133">Transmembrane helix</keyword>
<dbReference type="WBParaSite" id="ACAC_0000373801-mRNA-1">
    <property type="protein sequence ID" value="ACAC_0000373801-mRNA-1"/>
    <property type="gene ID" value="ACAC_0000373801"/>
</dbReference>
<keyword evidence="1" id="KW-0812">Transmembrane</keyword>
<dbReference type="Proteomes" id="UP000035642">
    <property type="component" value="Unassembled WGS sequence"/>
</dbReference>
<evidence type="ECO:0000256" key="1">
    <source>
        <dbReference type="SAM" id="Phobius"/>
    </source>
</evidence>
<keyword evidence="1" id="KW-0472">Membrane</keyword>
<accession>A0A0K0D0Z3</accession>
<protein>
    <submittedName>
        <fullName evidence="3">BatA domain-containing protein</fullName>
    </submittedName>
</protein>
<organism evidence="2 3">
    <name type="scientific">Angiostrongylus cantonensis</name>
    <name type="common">Rat lungworm</name>
    <dbReference type="NCBI Taxonomy" id="6313"/>
    <lineage>
        <taxon>Eukaryota</taxon>
        <taxon>Metazoa</taxon>
        <taxon>Ecdysozoa</taxon>
        <taxon>Nematoda</taxon>
        <taxon>Chromadorea</taxon>
        <taxon>Rhabditida</taxon>
        <taxon>Rhabditina</taxon>
        <taxon>Rhabditomorpha</taxon>
        <taxon>Strongyloidea</taxon>
        <taxon>Metastrongylidae</taxon>
        <taxon>Angiostrongylus</taxon>
    </lineage>
</organism>
<keyword evidence="2" id="KW-1185">Reference proteome</keyword>
<feature type="transmembrane region" description="Helical" evidence="1">
    <location>
        <begin position="50"/>
        <end position="71"/>
    </location>
</feature>
<proteinExistence type="predicted"/>
<dbReference type="AlphaFoldDB" id="A0A0K0D0Z3"/>
<name>A0A0K0D0Z3_ANGCA</name>
<evidence type="ECO:0000313" key="2">
    <source>
        <dbReference type="Proteomes" id="UP000035642"/>
    </source>
</evidence>
<evidence type="ECO:0000313" key="3">
    <source>
        <dbReference type="WBParaSite" id="ACAC_0000373801-mRNA-1"/>
    </source>
</evidence>
<sequence>MEWIPSVPNHQDPVYFDLDPHYVMIASAPSIAQLKINLTLTISIAMERTLFWVMGIAVIILTTFILGKLRAIRQKPQPIGAIKPRERKFKQIVRDFFLYGRSILTSALLLALNEKVRVKAKTYIAGRRPSRVKVELMFASKLYDTQLAGRNLRIGENAGKATADHISASALVRN</sequence>
<reference evidence="3" key="2">
    <citation type="submission" date="2017-02" db="UniProtKB">
        <authorList>
            <consortium name="WormBaseParasite"/>
        </authorList>
    </citation>
    <scope>IDENTIFICATION</scope>
</reference>
<reference evidence="2" key="1">
    <citation type="submission" date="2012-09" db="EMBL/GenBank/DDBJ databases">
        <authorList>
            <person name="Martin A.A."/>
        </authorList>
    </citation>
    <scope>NUCLEOTIDE SEQUENCE</scope>
</reference>